<protein>
    <recommendedName>
        <fullName evidence="4">DUF4232 domain-containing protein</fullName>
    </recommendedName>
</protein>
<feature type="signal peptide" evidence="1">
    <location>
        <begin position="1"/>
        <end position="35"/>
    </location>
</feature>
<evidence type="ECO:0000313" key="3">
    <source>
        <dbReference type="Proteomes" id="UP000572635"/>
    </source>
</evidence>
<dbReference type="InterPro" id="IPR006311">
    <property type="entry name" value="TAT_signal"/>
</dbReference>
<sequence>MGFSGAGMRRRVLGAAVAAGAAVPLLPAVAPPAAADVGGVRGCESGDFKLIYEGREAAAGTDYIRFAMQRIMGDGPGGEPCAIHAPLPVHWVADGPDGERVGDWGRYDSEPPEPFTVEPGGRADLVVRQPNPVNYPEEECDPQPVAGVRLYLRFEDDPGTYGSTGGQDVMCAEPGKAVPTAVVTPHGG</sequence>
<dbReference type="Proteomes" id="UP000572635">
    <property type="component" value="Unassembled WGS sequence"/>
</dbReference>
<proteinExistence type="predicted"/>
<name>A0A7W8QHI0_9ACTN</name>
<keyword evidence="3" id="KW-1185">Reference proteome</keyword>
<dbReference type="AlphaFoldDB" id="A0A7W8QHI0"/>
<evidence type="ECO:0000256" key="1">
    <source>
        <dbReference type="SAM" id="SignalP"/>
    </source>
</evidence>
<comment type="caution">
    <text evidence="2">The sequence shown here is derived from an EMBL/GenBank/DDBJ whole genome shotgun (WGS) entry which is preliminary data.</text>
</comment>
<dbReference type="RefSeq" id="WP_184388180.1">
    <property type="nucleotide sequence ID" value="NZ_BAAAJD010000056.1"/>
</dbReference>
<dbReference type="PROSITE" id="PS51318">
    <property type="entry name" value="TAT"/>
    <property type="match status" value="1"/>
</dbReference>
<evidence type="ECO:0008006" key="4">
    <source>
        <dbReference type="Google" id="ProtNLM"/>
    </source>
</evidence>
<accession>A0A7W8QHI0</accession>
<gene>
    <name evidence="2" type="ORF">HDA36_000439</name>
</gene>
<feature type="chain" id="PRO_5031028254" description="DUF4232 domain-containing protein" evidence="1">
    <location>
        <begin position="36"/>
        <end position="188"/>
    </location>
</feature>
<evidence type="ECO:0000313" key="2">
    <source>
        <dbReference type="EMBL" id="MBB5430355.1"/>
    </source>
</evidence>
<keyword evidence="1" id="KW-0732">Signal</keyword>
<organism evidence="2 3">
    <name type="scientific">Nocardiopsis composta</name>
    <dbReference type="NCBI Taxonomy" id="157465"/>
    <lineage>
        <taxon>Bacteria</taxon>
        <taxon>Bacillati</taxon>
        <taxon>Actinomycetota</taxon>
        <taxon>Actinomycetes</taxon>
        <taxon>Streptosporangiales</taxon>
        <taxon>Nocardiopsidaceae</taxon>
        <taxon>Nocardiopsis</taxon>
    </lineage>
</organism>
<dbReference type="EMBL" id="JACHDB010000001">
    <property type="protein sequence ID" value="MBB5430355.1"/>
    <property type="molecule type" value="Genomic_DNA"/>
</dbReference>
<reference evidence="2 3" key="1">
    <citation type="submission" date="2020-08" db="EMBL/GenBank/DDBJ databases">
        <title>Sequencing the genomes of 1000 actinobacteria strains.</title>
        <authorList>
            <person name="Klenk H.-P."/>
        </authorList>
    </citation>
    <scope>NUCLEOTIDE SEQUENCE [LARGE SCALE GENOMIC DNA]</scope>
    <source>
        <strain evidence="2 3">DSM 44551</strain>
    </source>
</reference>